<evidence type="ECO:0000259" key="4">
    <source>
        <dbReference type="Pfam" id="PF01551"/>
    </source>
</evidence>
<dbReference type="SUPFAM" id="SSF51261">
    <property type="entry name" value="Duplicated hybrid motif"/>
    <property type="match status" value="1"/>
</dbReference>
<proteinExistence type="predicted"/>
<dbReference type="PANTHER" id="PTHR21666">
    <property type="entry name" value="PEPTIDASE-RELATED"/>
    <property type="match status" value="1"/>
</dbReference>
<protein>
    <recommendedName>
        <fullName evidence="4">M23ase beta-sheet core domain-containing protein</fullName>
    </recommendedName>
</protein>
<dbReference type="Pfam" id="PF01551">
    <property type="entry name" value="Peptidase_M23"/>
    <property type="match status" value="1"/>
</dbReference>
<feature type="domain" description="M23ase beta-sheet core" evidence="4">
    <location>
        <begin position="129"/>
        <end position="226"/>
    </location>
</feature>
<evidence type="ECO:0000256" key="2">
    <source>
        <dbReference type="SAM" id="MobiDB-lite"/>
    </source>
</evidence>
<dbReference type="Gene3D" id="2.70.70.10">
    <property type="entry name" value="Glucose Permease (Domain IIA)"/>
    <property type="match status" value="1"/>
</dbReference>
<dbReference type="Proteomes" id="UP001501147">
    <property type="component" value="Unassembled WGS sequence"/>
</dbReference>
<dbReference type="RefSeq" id="WP_345614098.1">
    <property type="nucleotide sequence ID" value="NZ_BAABJV010000007.1"/>
</dbReference>
<feature type="compositionally biased region" description="Low complexity" evidence="2">
    <location>
        <begin position="39"/>
        <end position="59"/>
    </location>
</feature>
<dbReference type="InterPro" id="IPR011055">
    <property type="entry name" value="Dup_hybrid_motif"/>
</dbReference>
<keyword evidence="6" id="KW-1185">Reference proteome</keyword>
<dbReference type="EMBL" id="BAABJV010000007">
    <property type="protein sequence ID" value="GAA4780120.1"/>
    <property type="molecule type" value="Genomic_DNA"/>
</dbReference>
<evidence type="ECO:0000256" key="1">
    <source>
        <dbReference type="ARBA" id="ARBA00022729"/>
    </source>
</evidence>
<accession>A0ABP9AF83</accession>
<evidence type="ECO:0000256" key="3">
    <source>
        <dbReference type="SAM" id="SignalP"/>
    </source>
</evidence>
<name>A0ABP9AF83_9ACTN</name>
<comment type="caution">
    <text evidence="5">The sequence shown here is derived from an EMBL/GenBank/DDBJ whole genome shotgun (WGS) entry which is preliminary data.</text>
</comment>
<gene>
    <name evidence="5" type="ORF">GCM10023329_31670</name>
</gene>
<dbReference type="InterPro" id="IPR016047">
    <property type="entry name" value="M23ase_b-sheet_dom"/>
</dbReference>
<organism evidence="5 6">
    <name type="scientific">Streptomyces sanyensis</name>
    <dbReference type="NCBI Taxonomy" id="568869"/>
    <lineage>
        <taxon>Bacteria</taxon>
        <taxon>Bacillati</taxon>
        <taxon>Actinomycetota</taxon>
        <taxon>Actinomycetes</taxon>
        <taxon>Kitasatosporales</taxon>
        <taxon>Streptomycetaceae</taxon>
        <taxon>Streptomyces</taxon>
    </lineage>
</organism>
<feature type="region of interest" description="Disordered" evidence="2">
    <location>
        <begin position="246"/>
        <end position="266"/>
    </location>
</feature>
<evidence type="ECO:0000313" key="6">
    <source>
        <dbReference type="Proteomes" id="UP001501147"/>
    </source>
</evidence>
<reference evidence="6" key="1">
    <citation type="journal article" date="2019" name="Int. J. Syst. Evol. Microbiol.">
        <title>The Global Catalogue of Microorganisms (GCM) 10K type strain sequencing project: providing services to taxonomists for standard genome sequencing and annotation.</title>
        <authorList>
            <consortium name="The Broad Institute Genomics Platform"/>
            <consortium name="The Broad Institute Genome Sequencing Center for Infectious Disease"/>
            <person name="Wu L."/>
            <person name="Ma J."/>
        </authorList>
    </citation>
    <scope>NUCLEOTIDE SEQUENCE [LARGE SCALE GENOMIC DNA]</scope>
    <source>
        <strain evidence="6">JCM 18324</strain>
    </source>
</reference>
<evidence type="ECO:0000313" key="5">
    <source>
        <dbReference type="EMBL" id="GAA4780120.1"/>
    </source>
</evidence>
<dbReference type="PANTHER" id="PTHR21666:SF289">
    <property type="entry name" value="L-ALA--D-GLU ENDOPEPTIDASE"/>
    <property type="match status" value="1"/>
</dbReference>
<feature type="chain" id="PRO_5047162468" description="M23ase beta-sheet core domain-containing protein" evidence="3">
    <location>
        <begin position="28"/>
        <end position="266"/>
    </location>
</feature>
<dbReference type="InterPro" id="IPR050570">
    <property type="entry name" value="Cell_wall_metabolism_enzyme"/>
</dbReference>
<feature type="region of interest" description="Disordered" evidence="2">
    <location>
        <begin position="39"/>
        <end position="111"/>
    </location>
</feature>
<feature type="signal peptide" evidence="3">
    <location>
        <begin position="1"/>
        <end position="27"/>
    </location>
</feature>
<sequence>MNCAFPLLGRALAVLAALLAATAPLSAPGGAAAVASRPAYAGGASSPDARGAPSSPPSGGARGAGAGRDAAHGGADGTAAGFEAGGTGLRRGTHRAADGPGQGRGWPVGRPRPVVLRVWDPPPTPYAAGHRGVDLAAPAGSPVRAAAAGRVSFAGRVAGRGVLSIEVTGTGEPPLRLTHEPVRALVARGDEVAAGQTVGVLEEGRGHCSRNCLHWGLLRGEEYLDPLSLLPPGLLRRGPSRLLPVSGVPLPGAGRSGPAATGPGRR</sequence>
<dbReference type="CDD" id="cd12797">
    <property type="entry name" value="M23_peptidase"/>
    <property type="match status" value="1"/>
</dbReference>
<keyword evidence="1 3" id="KW-0732">Signal</keyword>